<keyword evidence="2" id="KW-1185">Reference proteome</keyword>
<evidence type="ECO:0000313" key="2">
    <source>
        <dbReference type="Proteomes" id="UP001501638"/>
    </source>
</evidence>
<organism evidence="1 2">
    <name type="scientific">Streptomyces macrosporus</name>
    <dbReference type="NCBI Taxonomy" id="44032"/>
    <lineage>
        <taxon>Bacteria</taxon>
        <taxon>Bacillati</taxon>
        <taxon>Actinomycetota</taxon>
        <taxon>Actinomycetes</taxon>
        <taxon>Kitasatosporales</taxon>
        <taxon>Streptomycetaceae</taxon>
        <taxon>Streptomyces</taxon>
    </lineage>
</organism>
<accession>A0ABP5WM93</accession>
<dbReference type="EMBL" id="BAAASZ010000007">
    <property type="protein sequence ID" value="GAA2428437.1"/>
    <property type="molecule type" value="Genomic_DNA"/>
</dbReference>
<gene>
    <name evidence="1" type="ORF">GCM10010405_08770</name>
</gene>
<name>A0ABP5WM93_9ACTN</name>
<dbReference type="InterPro" id="IPR038474">
    <property type="entry name" value="Polyketide_synth_cyclase_sf"/>
</dbReference>
<dbReference type="Gene3D" id="3.30.70.1090">
    <property type="entry name" value="Dimeric alpha+beta barrel"/>
    <property type="match status" value="1"/>
</dbReference>
<comment type="caution">
    <text evidence="1">The sequence shown here is derived from an EMBL/GenBank/DDBJ whole genome shotgun (WGS) entry which is preliminary data.</text>
</comment>
<dbReference type="Proteomes" id="UP001501638">
    <property type="component" value="Unassembled WGS sequence"/>
</dbReference>
<sequence>MHHTLIVARMKPDAAPAIAEAFAASDRTDLPHLIGVTHRRLFHFDRDLYLHLITSHHDPAPTIARTTDHPEFRAISARLAPHVTAYNPATWRTPQDAMAHCFYQWDNPTP</sequence>
<evidence type="ECO:0000313" key="1">
    <source>
        <dbReference type="EMBL" id="GAA2428437.1"/>
    </source>
</evidence>
<dbReference type="RefSeq" id="WP_344320727.1">
    <property type="nucleotide sequence ID" value="NZ_BAAASZ010000007.1"/>
</dbReference>
<dbReference type="Pfam" id="PF04673">
    <property type="entry name" value="Cyclase_polyket"/>
    <property type="match status" value="1"/>
</dbReference>
<proteinExistence type="predicted"/>
<protein>
    <submittedName>
        <fullName evidence="1">TcmI family type II polyketide cyclase</fullName>
    </submittedName>
</protein>
<reference evidence="2" key="1">
    <citation type="journal article" date="2019" name="Int. J. Syst. Evol. Microbiol.">
        <title>The Global Catalogue of Microorganisms (GCM) 10K type strain sequencing project: providing services to taxonomists for standard genome sequencing and annotation.</title>
        <authorList>
            <consortium name="The Broad Institute Genomics Platform"/>
            <consortium name="The Broad Institute Genome Sequencing Center for Infectious Disease"/>
            <person name="Wu L."/>
            <person name="Ma J."/>
        </authorList>
    </citation>
    <scope>NUCLEOTIDE SEQUENCE [LARGE SCALE GENOMIC DNA]</scope>
    <source>
        <strain evidence="2">JCM 6305</strain>
    </source>
</reference>
<dbReference type="InterPro" id="IPR006765">
    <property type="entry name" value="Polyketide_synth_cyclase"/>
</dbReference>
<dbReference type="InterPro" id="IPR011008">
    <property type="entry name" value="Dimeric_a/b-barrel"/>
</dbReference>
<dbReference type="SUPFAM" id="SSF54909">
    <property type="entry name" value="Dimeric alpha+beta barrel"/>
    <property type="match status" value="1"/>
</dbReference>